<dbReference type="PANTHER" id="PTHR46641">
    <property type="entry name" value="FMRFAMIDE RECEPTOR-RELATED"/>
    <property type="match status" value="1"/>
</dbReference>
<name>A0A0R3T1Z9_RODNA</name>
<dbReference type="Proteomes" id="UP000278807">
    <property type="component" value="Unassembled WGS sequence"/>
</dbReference>
<keyword evidence="1" id="KW-0812">Transmembrane</keyword>
<keyword evidence="3" id="KW-1185">Reference proteome</keyword>
<dbReference type="EMBL" id="UZAE01000313">
    <property type="protein sequence ID" value="VDN96792.1"/>
    <property type="molecule type" value="Genomic_DNA"/>
</dbReference>
<dbReference type="STRING" id="102285.A0A0R3T1Z9"/>
<gene>
    <name evidence="2" type="ORF">HNAJ_LOCUS933</name>
</gene>
<organism evidence="4">
    <name type="scientific">Rodentolepis nana</name>
    <name type="common">Dwarf tapeworm</name>
    <name type="synonym">Hymenolepis nana</name>
    <dbReference type="NCBI Taxonomy" id="102285"/>
    <lineage>
        <taxon>Eukaryota</taxon>
        <taxon>Metazoa</taxon>
        <taxon>Spiralia</taxon>
        <taxon>Lophotrochozoa</taxon>
        <taxon>Platyhelminthes</taxon>
        <taxon>Cestoda</taxon>
        <taxon>Eucestoda</taxon>
        <taxon>Cyclophyllidea</taxon>
        <taxon>Hymenolepididae</taxon>
        <taxon>Rodentolepis</taxon>
    </lineage>
</organism>
<dbReference type="SUPFAM" id="SSF81321">
    <property type="entry name" value="Family A G protein-coupled receptor-like"/>
    <property type="match status" value="1"/>
</dbReference>
<feature type="transmembrane region" description="Helical" evidence="1">
    <location>
        <begin position="155"/>
        <end position="177"/>
    </location>
</feature>
<dbReference type="WBParaSite" id="HNAJ_0000093301-mRNA-1">
    <property type="protein sequence ID" value="HNAJ_0000093301-mRNA-1"/>
    <property type="gene ID" value="HNAJ_0000093301"/>
</dbReference>
<accession>A0A0R3T1Z9</accession>
<keyword evidence="1" id="KW-1133">Transmembrane helix</keyword>
<feature type="transmembrane region" description="Helical" evidence="1">
    <location>
        <begin position="283"/>
        <end position="306"/>
    </location>
</feature>
<proteinExistence type="predicted"/>
<sequence length="476" mass="54103">MIALSATDALTLIITFPLGFQRCKGFLKVCPKPWFKTLRLWISYYTTYFHFPISNSSETASILLTLFLSIERYVAMHKLSCKKIWRPRVNLKKLLCCSRKLGLQTYESSSNSCCLKITMTYPTSNGTRKNNDFNIKWKLDFTEFGKSQTYSVYTWLRSIFVYIIPLLLLCIFNFYLVKFVRTANSRWRLSKRNPKPPTFSPDAVPESTVFKTGIGVISGASFRRNERRQAAQRKLTILSVAIAGSFMAGQMPQALAYASNYQIFHGLFGGCRSSLGCCPPYRIYRAVTNCVCLITYSTNFFLYATLIRHFKHQLMKQFGIGIRKKRITSVARYEITPKLDKNSCKRKQETTDVIRVPLSVDTCQSGGKTLSASEAVLPTETNKLLNNSDSHSYEDHVWKVNIRVSPEEGERSVTLPSATPKRTICATHSHSISLQRPKRSLSESFSSQLKFPAPAFLFSSEPLRLNSILKLSGINN</sequence>
<dbReference type="InterPro" id="IPR052954">
    <property type="entry name" value="GPCR-Ligand_Int"/>
</dbReference>
<dbReference type="PANTHER" id="PTHR46641:SF2">
    <property type="entry name" value="FMRFAMIDE RECEPTOR"/>
    <property type="match status" value="1"/>
</dbReference>
<evidence type="ECO:0000256" key="1">
    <source>
        <dbReference type="SAM" id="Phobius"/>
    </source>
</evidence>
<evidence type="ECO:0000313" key="2">
    <source>
        <dbReference type="EMBL" id="VDN96792.1"/>
    </source>
</evidence>
<dbReference type="AlphaFoldDB" id="A0A0R3T1Z9"/>
<feature type="transmembrane region" description="Helical" evidence="1">
    <location>
        <begin position="235"/>
        <end position="258"/>
    </location>
</feature>
<keyword evidence="1" id="KW-0472">Membrane</keyword>
<evidence type="ECO:0000313" key="4">
    <source>
        <dbReference type="WBParaSite" id="HNAJ_0000093301-mRNA-1"/>
    </source>
</evidence>
<evidence type="ECO:0000313" key="3">
    <source>
        <dbReference type="Proteomes" id="UP000278807"/>
    </source>
</evidence>
<dbReference type="Gene3D" id="1.20.1070.10">
    <property type="entry name" value="Rhodopsin 7-helix transmembrane proteins"/>
    <property type="match status" value="1"/>
</dbReference>
<dbReference type="OrthoDB" id="10011262at2759"/>
<protein>
    <submittedName>
        <fullName evidence="4">G_PROTEIN_RECEP_F1_2 domain-containing protein</fullName>
    </submittedName>
</protein>
<reference evidence="4" key="1">
    <citation type="submission" date="2017-02" db="UniProtKB">
        <authorList>
            <consortium name="WormBaseParasite"/>
        </authorList>
    </citation>
    <scope>IDENTIFICATION</scope>
</reference>
<reference evidence="2 3" key="2">
    <citation type="submission" date="2018-11" db="EMBL/GenBank/DDBJ databases">
        <authorList>
            <consortium name="Pathogen Informatics"/>
        </authorList>
    </citation>
    <scope>NUCLEOTIDE SEQUENCE [LARGE SCALE GENOMIC DNA]</scope>
</reference>